<dbReference type="InterPro" id="IPR036412">
    <property type="entry name" value="HAD-like_sf"/>
</dbReference>
<dbReference type="RefSeq" id="WP_386801637.1">
    <property type="nucleotide sequence ID" value="NZ_JBHTMU010000004.1"/>
</dbReference>
<dbReference type="SUPFAM" id="SSF56784">
    <property type="entry name" value="HAD-like"/>
    <property type="match status" value="1"/>
</dbReference>
<keyword evidence="2" id="KW-1185">Reference proteome</keyword>
<organism evidence="1 2">
    <name type="scientific">Litorisediminicola beolgyonensis</name>
    <dbReference type="NCBI Taxonomy" id="1173614"/>
    <lineage>
        <taxon>Bacteria</taxon>
        <taxon>Pseudomonadati</taxon>
        <taxon>Pseudomonadota</taxon>
        <taxon>Alphaproteobacteria</taxon>
        <taxon>Rhodobacterales</taxon>
        <taxon>Paracoccaceae</taxon>
        <taxon>Litorisediminicola</taxon>
    </lineage>
</organism>
<gene>
    <name evidence="1" type="ORF">ACFQ4E_03665</name>
</gene>
<evidence type="ECO:0000313" key="1">
    <source>
        <dbReference type="EMBL" id="MFD1341507.1"/>
    </source>
</evidence>
<name>A0ABW3ZFK5_9RHOB</name>
<keyword evidence="1" id="KW-0378">Hydrolase</keyword>
<dbReference type="PANTHER" id="PTHR19288:SF90">
    <property type="entry name" value="OS08G0542600 PROTEIN"/>
    <property type="match status" value="1"/>
</dbReference>
<sequence>MTSDAALAAYEAARARLPDAPSPVAAPERVASLADLAPRFDAFFLDAFGVLNVGEDAIPGAPERIAALQDAGKRVLVVSNAAGFPHDRLMEKYARLGFKFAPEDVVTSRKALAVAVGDGAGRRWGLMVSDGVDAAEFDALDHRRLRDDPEDYDTVDAVLMIGSATWTEERQSLLEAALLERPRPVLVGNPDIVAPRAEGFSVEPGSYAHRLADRTGVAPEFYGKPFANIFDLAFARVPDVPRERIVMVGDSLHTDILGARVAGIAAALVTDHGFPSGRDLDLDTDATGIRPDYVMGSP</sequence>
<dbReference type="Proteomes" id="UP001597135">
    <property type="component" value="Unassembled WGS sequence"/>
</dbReference>
<dbReference type="InterPro" id="IPR023214">
    <property type="entry name" value="HAD_sf"/>
</dbReference>
<dbReference type="NCBIfam" id="TIGR01460">
    <property type="entry name" value="HAD-SF-IIA"/>
    <property type="match status" value="1"/>
</dbReference>
<proteinExistence type="predicted"/>
<comment type="caution">
    <text evidence="1">The sequence shown here is derived from an EMBL/GenBank/DDBJ whole genome shotgun (WGS) entry which is preliminary data.</text>
</comment>
<accession>A0ABW3ZFK5</accession>
<dbReference type="PANTHER" id="PTHR19288">
    <property type="entry name" value="4-NITROPHENYLPHOSPHATASE-RELATED"/>
    <property type="match status" value="1"/>
</dbReference>
<protein>
    <submittedName>
        <fullName evidence="1">HAD-IIA family hydrolase</fullName>
    </submittedName>
</protein>
<reference evidence="2" key="1">
    <citation type="journal article" date="2019" name="Int. J. Syst. Evol. Microbiol.">
        <title>The Global Catalogue of Microorganisms (GCM) 10K type strain sequencing project: providing services to taxonomists for standard genome sequencing and annotation.</title>
        <authorList>
            <consortium name="The Broad Institute Genomics Platform"/>
            <consortium name="The Broad Institute Genome Sequencing Center for Infectious Disease"/>
            <person name="Wu L."/>
            <person name="Ma J."/>
        </authorList>
    </citation>
    <scope>NUCLEOTIDE SEQUENCE [LARGE SCALE GENOMIC DNA]</scope>
    <source>
        <strain evidence="2">CCUG 62953</strain>
    </source>
</reference>
<dbReference type="Pfam" id="PF13344">
    <property type="entry name" value="Hydrolase_6"/>
    <property type="match status" value="1"/>
</dbReference>
<evidence type="ECO:0000313" key="2">
    <source>
        <dbReference type="Proteomes" id="UP001597135"/>
    </source>
</evidence>
<dbReference type="Pfam" id="PF13242">
    <property type="entry name" value="Hydrolase_like"/>
    <property type="match status" value="1"/>
</dbReference>
<dbReference type="Gene3D" id="3.40.50.1000">
    <property type="entry name" value="HAD superfamily/HAD-like"/>
    <property type="match status" value="2"/>
</dbReference>
<dbReference type="GO" id="GO:0016787">
    <property type="term" value="F:hydrolase activity"/>
    <property type="evidence" value="ECO:0007669"/>
    <property type="project" value="UniProtKB-KW"/>
</dbReference>
<dbReference type="InterPro" id="IPR006357">
    <property type="entry name" value="HAD-SF_hydro_IIA"/>
</dbReference>
<dbReference type="EMBL" id="JBHTMU010000004">
    <property type="protein sequence ID" value="MFD1341507.1"/>
    <property type="molecule type" value="Genomic_DNA"/>
</dbReference>